<keyword evidence="2" id="KW-1185">Reference proteome</keyword>
<accession>A0ACC0HAR1</accession>
<protein>
    <submittedName>
        <fullName evidence="1">Pentatricopeptide repeat-containing protein</fullName>
    </submittedName>
</protein>
<sequence length="226" mass="25338">MMRVLEDSFILDFKSLILKDCDQGNFRTALVKVKEMVLWGQKLSLNAFSILVKVLCASSYSIGTIVSLLEKMPKLTDQLNHETLNLLVQALCISKASTVLDFMLAKNLVPCLDTSILSIYQLCLASKFERVVTLKEITLRKHSSNSIYVYCALMKGFCKLGMVGEAADIFQNMILRGLFLGNETCNVLVLDELPEKGLQVDGVTYDFLVWVFSAKKCHVPRIISLL</sequence>
<reference evidence="1 2" key="1">
    <citation type="journal article" date="2022" name="Plant J.">
        <title>Chromosome-level genome of Camellia lanceoleosa provides a valuable resource for understanding genome evolution and self-incompatibility.</title>
        <authorList>
            <person name="Gong W."/>
            <person name="Xiao S."/>
            <person name="Wang L."/>
            <person name="Liao Z."/>
            <person name="Chang Y."/>
            <person name="Mo W."/>
            <person name="Hu G."/>
            <person name="Li W."/>
            <person name="Zhao G."/>
            <person name="Zhu H."/>
            <person name="Hu X."/>
            <person name="Ji K."/>
            <person name="Xiang X."/>
            <person name="Song Q."/>
            <person name="Yuan D."/>
            <person name="Jin S."/>
            <person name="Zhang L."/>
        </authorList>
    </citation>
    <scope>NUCLEOTIDE SEQUENCE [LARGE SCALE GENOMIC DNA]</scope>
    <source>
        <strain evidence="1">SQ_2022a</strain>
    </source>
</reference>
<proteinExistence type="predicted"/>
<dbReference type="EMBL" id="CM045762">
    <property type="protein sequence ID" value="KAI8010186.1"/>
    <property type="molecule type" value="Genomic_DNA"/>
</dbReference>
<name>A0ACC0HAR1_9ERIC</name>
<evidence type="ECO:0000313" key="1">
    <source>
        <dbReference type="EMBL" id="KAI8010186.1"/>
    </source>
</evidence>
<evidence type="ECO:0000313" key="2">
    <source>
        <dbReference type="Proteomes" id="UP001060215"/>
    </source>
</evidence>
<gene>
    <name evidence="1" type="ORF">LOK49_LG06G00594</name>
</gene>
<comment type="caution">
    <text evidence="1">The sequence shown here is derived from an EMBL/GenBank/DDBJ whole genome shotgun (WGS) entry which is preliminary data.</text>
</comment>
<dbReference type="Proteomes" id="UP001060215">
    <property type="component" value="Chromosome 5"/>
</dbReference>
<organism evidence="1 2">
    <name type="scientific">Camellia lanceoleosa</name>
    <dbReference type="NCBI Taxonomy" id="1840588"/>
    <lineage>
        <taxon>Eukaryota</taxon>
        <taxon>Viridiplantae</taxon>
        <taxon>Streptophyta</taxon>
        <taxon>Embryophyta</taxon>
        <taxon>Tracheophyta</taxon>
        <taxon>Spermatophyta</taxon>
        <taxon>Magnoliopsida</taxon>
        <taxon>eudicotyledons</taxon>
        <taxon>Gunneridae</taxon>
        <taxon>Pentapetalae</taxon>
        <taxon>asterids</taxon>
        <taxon>Ericales</taxon>
        <taxon>Theaceae</taxon>
        <taxon>Camellia</taxon>
    </lineage>
</organism>